<proteinExistence type="predicted"/>
<dbReference type="AlphaFoldDB" id="A0A8S9M8B9"/>
<accession>A0A8S9M8B9</accession>
<reference evidence="2" key="1">
    <citation type="submission" date="2019-12" db="EMBL/GenBank/DDBJ databases">
        <title>Genome sequencing and annotation of Brassica cretica.</title>
        <authorList>
            <person name="Studholme D.J."/>
            <person name="Sarris P.F."/>
        </authorList>
    </citation>
    <scope>NUCLEOTIDE SEQUENCE</scope>
    <source>
        <strain evidence="2">PFS-102/07</strain>
        <tissue evidence="2">Leaf</tissue>
    </source>
</reference>
<comment type="caution">
    <text evidence="2">The sequence shown here is derived from an EMBL/GenBank/DDBJ whole genome shotgun (WGS) entry which is preliminary data.</text>
</comment>
<gene>
    <name evidence="2" type="ORF">F2Q70_00011115</name>
</gene>
<sequence length="144" mass="16351">MLKQILESQTRSEKHIGYELKNLHTKVDGSYNDLNNKFSNLASNFKALENQFASMGSNSKRPMGSLLGTSEQNPKETMKSITLRSGKQLSPRTLIRDNEKQDGEVVINVDDDVVIVDEKTNEEILEKIVEVCEDARLPQGEKWR</sequence>
<feature type="region of interest" description="Disordered" evidence="1">
    <location>
        <begin position="56"/>
        <end position="79"/>
    </location>
</feature>
<organism evidence="2">
    <name type="scientific">Brassica cretica</name>
    <name type="common">Mustard</name>
    <dbReference type="NCBI Taxonomy" id="69181"/>
    <lineage>
        <taxon>Eukaryota</taxon>
        <taxon>Viridiplantae</taxon>
        <taxon>Streptophyta</taxon>
        <taxon>Embryophyta</taxon>
        <taxon>Tracheophyta</taxon>
        <taxon>Spermatophyta</taxon>
        <taxon>Magnoliopsida</taxon>
        <taxon>eudicotyledons</taxon>
        <taxon>Gunneridae</taxon>
        <taxon>Pentapetalae</taxon>
        <taxon>rosids</taxon>
        <taxon>malvids</taxon>
        <taxon>Brassicales</taxon>
        <taxon>Brassicaceae</taxon>
        <taxon>Brassiceae</taxon>
        <taxon>Brassica</taxon>
    </lineage>
</organism>
<dbReference type="EMBL" id="QGKY02000089">
    <property type="protein sequence ID" value="KAF2613433.1"/>
    <property type="molecule type" value="Genomic_DNA"/>
</dbReference>
<name>A0A8S9M8B9_BRACR</name>
<evidence type="ECO:0000256" key="1">
    <source>
        <dbReference type="SAM" id="MobiDB-lite"/>
    </source>
</evidence>
<protein>
    <submittedName>
        <fullName evidence="2">Uncharacterized protein</fullName>
    </submittedName>
</protein>
<evidence type="ECO:0000313" key="2">
    <source>
        <dbReference type="EMBL" id="KAF2613433.1"/>
    </source>
</evidence>